<reference evidence="4 5" key="1">
    <citation type="submission" date="2016-07" db="EMBL/GenBank/DDBJ databases">
        <title>Pervasive Adenine N6-methylation of Active Genes in Fungi.</title>
        <authorList>
            <consortium name="DOE Joint Genome Institute"/>
            <person name="Mondo S.J."/>
            <person name="Dannebaum R.O."/>
            <person name="Kuo R.C."/>
            <person name="Labutti K."/>
            <person name="Haridas S."/>
            <person name="Kuo A."/>
            <person name="Salamov A."/>
            <person name="Ahrendt S.R."/>
            <person name="Lipzen A."/>
            <person name="Sullivan W."/>
            <person name="Andreopoulos W.B."/>
            <person name="Clum A."/>
            <person name="Lindquist E."/>
            <person name="Daum C."/>
            <person name="Ramamoorthy G.K."/>
            <person name="Gryganskyi A."/>
            <person name="Culley D."/>
            <person name="Magnuson J.K."/>
            <person name="James T.Y."/>
            <person name="O'Malley M.A."/>
            <person name="Stajich J.E."/>
            <person name="Spatafora J.W."/>
            <person name="Visel A."/>
            <person name="Grigoriev I.V."/>
        </authorList>
    </citation>
    <scope>NUCLEOTIDE SEQUENCE [LARGE SCALE GENOMIC DNA]</scope>
    <source>
        <strain evidence="4 5">PL171</strain>
    </source>
</reference>
<keyword evidence="2" id="KW-0472">Membrane</keyword>
<feature type="region of interest" description="Disordered" evidence="1">
    <location>
        <begin position="187"/>
        <end position="206"/>
    </location>
</feature>
<feature type="compositionally biased region" description="Acidic residues" evidence="1">
    <location>
        <begin position="598"/>
        <end position="608"/>
    </location>
</feature>
<evidence type="ECO:0008006" key="6">
    <source>
        <dbReference type="Google" id="ProtNLM"/>
    </source>
</evidence>
<feature type="transmembrane region" description="Helical" evidence="2">
    <location>
        <begin position="45"/>
        <end position="66"/>
    </location>
</feature>
<evidence type="ECO:0000256" key="1">
    <source>
        <dbReference type="SAM" id="MobiDB-lite"/>
    </source>
</evidence>
<feature type="chain" id="PRO_5012305240" description="Transmembrane protein" evidence="3">
    <location>
        <begin position="22"/>
        <end position="840"/>
    </location>
</feature>
<dbReference type="AlphaFoldDB" id="A0A1Y2HSE8"/>
<keyword evidence="2" id="KW-0812">Transmembrane</keyword>
<keyword evidence="5" id="KW-1185">Reference proteome</keyword>
<evidence type="ECO:0000313" key="4">
    <source>
        <dbReference type="EMBL" id="ORZ37505.1"/>
    </source>
</evidence>
<feature type="region of interest" description="Disordered" evidence="1">
    <location>
        <begin position="584"/>
        <end position="610"/>
    </location>
</feature>
<feature type="compositionally biased region" description="Low complexity" evidence="1">
    <location>
        <begin position="689"/>
        <end position="702"/>
    </location>
</feature>
<evidence type="ECO:0000256" key="2">
    <source>
        <dbReference type="SAM" id="Phobius"/>
    </source>
</evidence>
<dbReference type="Proteomes" id="UP000193411">
    <property type="component" value="Unassembled WGS sequence"/>
</dbReference>
<keyword evidence="3" id="KW-0732">Signal</keyword>
<evidence type="ECO:0000256" key="3">
    <source>
        <dbReference type="SAM" id="SignalP"/>
    </source>
</evidence>
<gene>
    <name evidence="4" type="ORF">BCR44DRAFT_1430345</name>
</gene>
<organism evidence="4 5">
    <name type="scientific">Catenaria anguillulae PL171</name>
    <dbReference type="NCBI Taxonomy" id="765915"/>
    <lineage>
        <taxon>Eukaryota</taxon>
        <taxon>Fungi</taxon>
        <taxon>Fungi incertae sedis</taxon>
        <taxon>Blastocladiomycota</taxon>
        <taxon>Blastocladiomycetes</taxon>
        <taxon>Blastocladiales</taxon>
        <taxon>Catenariaceae</taxon>
        <taxon>Catenaria</taxon>
    </lineage>
</organism>
<sequence>MYCPAVVASIVLAVVSVAVNAGVTANEDEFVKLSGSPRSALPSSWVLITVLVSSTACALSIAYAWAYHASRHPRKGQSTKPTIPTRSDSGLSIVSIENSGNIQQFGSFSHNVTVRRNSQSVLDVSELRALNLLPESPSLFTGLQSTSVGQRHRQSSASSTASNASDHDSFGDNGSNRVAATTPPQAPKQIILGPSVGSPNPSVKPISSSINSPIPTLLCAPPNTPNAHSSLRRYGAKTLPMLDVNELHVPQLLAEAVALDTDPAEAQRQWQSPQLQVLYVAWCKSLQHGSARAMWPVDWVPIAKPFLGGHARGNAGTWEVSTVHLYLEKKLGKSILQQIQQFVTESGSGSGTREPRSAARVVARSTCTLGRLRPIDHEFLVQFIEQYERAVFHVHPYASTGSIGSNAPDSINIATLWSAILDVGNAILALPSAHSYRALFSVEGQRQPADIRPRFKLALATQSRPMYSPIATRSPAQALLVDVILPLANLHGQPPTSALWERISGLAPEPSLLSKLAQDLWTSRNPMQAIRDAVTVAETSLVSLGVFCNPSQITVNQSGGSGALCDVGKFKYDDFGDQCYDSDLSSDECDQNDRGSGCDDESGSESDEASSRFVELRRKQVCECGTCSSCLLREAFEMAASKGRRREGRRRKPAREQAPSSGHAKWNVIESRKLQDALNELASSQTADSPTPSSSPMNSPSPRQQNTSVFRAVAAGLLSLAVDYVHSQIKSRLQMDGGDAVYDSDPDSCFASIPARGNHAAGPLPSSPWIPAQSTQSADKLPRFTQEPSFFGPQLRITQPKLHQQLLKRGSALRKGKSDKRIKPRVRGVQSWWEEDTLVL</sequence>
<feature type="region of interest" description="Disordered" evidence="1">
    <location>
        <begin position="143"/>
        <end position="182"/>
    </location>
</feature>
<evidence type="ECO:0000313" key="5">
    <source>
        <dbReference type="Proteomes" id="UP000193411"/>
    </source>
</evidence>
<feature type="region of interest" description="Disordered" evidence="1">
    <location>
        <begin position="641"/>
        <end position="705"/>
    </location>
</feature>
<keyword evidence="2" id="KW-1133">Transmembrane helix</keyword>
<comment type="caution">
    <text evidence="4">The sequence shown here is derived from an EMBL/GenBank/DDBJ whole genome shotgun (WGS) entry which is preliminary data.</text>
</comment>
<feature type="signal peptide" evidence="3">
    <location>
        <begin position="1"/>
        <end position="21"/>
    </location>
</feature>
<proteinExistence type="predicted"/>
<dbReference type="EMBL" id="MCFL01000012">
    <property type="protein sequence ID" value="ORZ37505.1"/>
    <property type="molecule type" value="Genomic_DNA"/>
</dbReference>
<accession>A0A1Y2HSE8</accession>
<protein>
    <recommendedName>
        <fullName evidence="6">Transmembrane protein</fullName>
    </recommendedName>
</protein>
<name>A0A1Y2HSE8_9FUNG</name>
<feature type="compositionally biased region" description="Polar residues" evidence="1">
    <location>
        <begin position="172"/>
        <end position="182"/>
    </location>
</feature>
<feature type="compositionally biased region" description="Low complexity" evidence="1">
    <location>
        <begin position="155"/>
        <end position="164"/>
    </location>
</feature>
<feature type="compositionally biased region" description="Basic residues" evidence="1">
    <location>
        <begin position="642"/>
        <end position="653"/>
    </location>
</feature>